<proteinExistence type="predicted"/>
<feature type="transmembrane region" description="Helical" evidence="5">
    <location>
        <begin position="155"/>
        <end position="172"/>
    </location>
</feature>
<reference evidence="7 8" key="1">
    <citation type="submission" date="2019-11" db="EMBL/GenBank/DDBJ databases">
        <authorList>
            <person name="Zheng R.K."/>
            <person name="Sun C.M."/>
        </authorList>
    </citation>
    <scope>NUCLEOTIDE SEQUENCE [LARGE SCALE GENOMIC DNA]</scope>
    <source>
        <strain evidence="7 8">WC007</strain>
    </source>
</reference>
<feature type="transmembrane region" description="Helical" evidence="5">
    <location>
        <begin position="179"/>
        <end position="200"/>
    </location>
</feature>
<dbReference type="EMBL" id="CP046401">
    <property type="protein sequence ID" value="QGY45946.1"/>
    <property type="molecule type" value="Genomic_DNA"/>
</dbReference>
<feature type="transmembrane region" description="Helical" evidence="5">
    <location>
        <begin position="231"/>
        <end position="249"/>
    </location>
</feature>
<evidence type="ECO:0000259" key="6">
    <source>
        <dbReference type="Pfam" id="PF04932"/>
    </source>
</evidence>
<dbReference type="Proteomes" id="UP000428260">
    <property type="component" value="Chromosome"/>
</dbReference>
<dbReference type="PANTHER" id="PTHR37422:SF17">
    <property type="entry name" value="O-ANTIGEN LIGASE"/>
    <property type="match status" value="1"/>
</dbReference>
<feature type="domain" description="O-antigen ligase-related" evidence="6">
    <location>
        <begin position="381"/>
        <end position="463"/>
    </location>
</feature>
<evidence type="ECO:0000256" key="5">
    <source>
        <dbReference type="SAM" id="Phobius"/>
    </source>
</evidence>
<gene>
    <name evidence="7" type="ORF">GM418_20415</name>
</gene>
<evidence type="ECO:0000313" key="7">
    <source>
        <dbReference type="EMBL" id="QGY45946.1"/>
    </source>
</evidence>
<dbReference type="GO" id="GO:0016020">
    <property type="term" value="C:membrane"/>
    <property type="evidence" value="ECO:0007669"/>
    <property type="project" value="UniProtKB-SubCell"/>
</dbReference>
<keyword evidence="8" id="KW-1185">Reference proteome</keyword>
<dbReference type="AlphaFoldDB" id="A0A6I6JSG0"/>
<dbReference type="PANTHER" id="PTHR37422">
    <property type="entry name" value="TEICHURONIC ACID BIOSYNTHESIS PROTEIN TUAE"/>
    <property type="match status" value="1"/>
</dbReference>
<keyword evidence="2 5" id="KW-0812">Transmembrane</keyword>
<feature type="transmembrane region" description="Helical" evidence="5">
    <location>
        <begin position="505"/>
        <end position="525"/>
    </location>
</feature>
<evidence type="ECO:0000256" key="4">
    <source>
        <dbReference type="ARBA" id="ARBA00023136"/>
    </source>
</evidence>
<feature type="transmembrane region" description="Helical" evidence="5">
    <location>
        <begin position="84"/>
        <end position="103"/>
    </location>
</feature>
<evidence type="ECO:0000313" key="8">
    <source>
        <dbReference type="Proteomes" id="UP000428260"/>
    </source>
</evidence>
<accession>A0A6I6JSG0</accession>
<protein>
    <recommendedName>
        <fullName evidence="6">O-antigen ligase-related domain-containing protein</fullName>
    </recommendedName>
</protein>
<name>A0A6I6JSG0_9BACT</name>
<feature type="transmembrane region" description="Helical" evidence="5">
    <location>
        <begin position="12"/>
        <end position="40"/>
    </location>
</feature>
<keyword evidence="3 5" id="KW-1133">Transmembrane helix</keyword>
<organism evidence="7 8">
    <name type="scientific">Maribellus comscasis</name>
    <dbReference type="NCBI Taxonomy" id="2681766"/>
    <lineage>
        <taxon>Bacteria</taxon>
        <taxon>Pseudomonadati</taxon>
        <taxon>Bacteroidota</taxon>
        <taxon>Bacteroidia</taxon>
        <taxon>Marinilabiliales</taxon>
        <taxon>Prolixibacteraceae</taxon>
        <taxon>Maribellus</taxon>
    </lineage>
</organism>
<evidence type="ECO:0000256" key="2">
    <source>
        <dbReference type="ARBA" id="ARBA00022692"/>
    </source>
</evidence>
<dbReference type="Pfam" id="PF04932">
    <property type="entry name" value="Wzy_C"/>
    <property type="match status" value="1"/>
</dbReference>
<feature type="transmembrane region" description="Helical" evidence="5">
    <location>
        <begin position="61"/>
        <end position="78"/>
    </location>
</feature>
<evidence type="ECO:0000256" key="3">
    <source>
        <dbReference type="ARBA" id="ARBA00022989"/>
    </source>
</evidence>
<feature type="transmembrane region" description="Helical" evidence="5">
    <location>
        <begin position="206"/>
        <end position="224"/>
    </location>
</feature>
<dbReference type="InterPro" id="IPR051533">
    <property type="entry name" value="WaaL-like"/>
</dbReference>
<feature type="transmembrane region" description="Helical" evidence="5">
    <location>
        <begin position="448"/>
        <end position="469"/>
    </location>
</feature>
<evidence type="ECO:0000256" key="1">
    <source>
        <dbReference type="ARBA" id="ARBA00004141"/>
    </source>
</evidence>
<sequence>MGKHVSKLIDDNWFFVSLLVFVVVLPLSQALVSICAGGIFATALIEDNWKNKLIRIKKNKVLFSLPAIYGIYILSSVVSNKFSASLYDLQKSLFFLVIPFAFIMGKKINDQQKRFIFYLFLVSIIVSTVIAILKWKIFNTSEVFSVHKASLVSHIRFSFQLILAFWFVVLLVHKNFGKITFSFLLFFIAGACYFVFFLLFQQSLTGLIAFAGSIVFYLILLGVKLPGKNKFFFFIITMVLIAAPSVYILKAIEKFYDFEKVDKTTIDKKTTQGNLYSHDFDSPMVENGRYVYLYVCQREMKEAWNKVAEIKYDSLGANGYPVYSTLIRYLTSKGLRKDAAGVEALTGEDILNIENGIANVVYAGNKFSLYPRIYQTIWEYYTYTKTGNANQKSFSQRIEYAKAAISIVKKHPWFGVGTGNWKDEFKKAYARNNPHLNKEYYASSHNQYLNYMVKFGIIGFGVVLFFVLYPVFKTKRYKDHLFLLFLVFMFFANFADSNLESHMGSSFFVFFYCIFISGEISYLELPWQKQP</sequence>
<dbReference type="InterPro" id="IPR007016">
    <property type="entry name" value="O-antigen_ligase-rel_domated"/>
</dbReference>
<keyword evidence="4 5" id="KW-0472">Membrane</keyword>
<dbReference type="RefSeq" id="WP_158869085.1">
    <property type="nucleotide sequence ID" value="NZ_CP046401.1"/>
</dbReference>
<dbReference type="KEGG" id="mcos:GM418_20415"/>
<feature type="transmembrane region" description="Helical" evidence="5">
    <location>
        <begin position="481"/>
        <end position="499"/>
    </location>
</feature>
<feature type="transmembrane region" description="Helical" evidence="5">
    <location>
        <begin position="115"/>
        <end position="135"/>
    </location>
</feature>
<comment type="subcellular location">
    <subcellularLocation>
        <location evidence="1">Membrane</location>
        <topology evidence="1">Multi-pass membrane protein</topology>
    </subcellularLocation>
</comment>